<gene>
    <name evidence="2" type="ORF">F1721_28720</name>
</gene>
<keyword evidence="1" id="KW-0175">Coiled coil</keyword>
<evidence type="ECO:0000313" key="3">
    <source>
        <dbReference type="Proteomes" id="UP000323946"/>
    </source>
</evidence>
<evidence type="ECO:0000256" key="1">
    <source>
        <dbReference type="SAM" id="Coils"/>
    </source>
</evidence>
<dbReference type="SMR" id="A0A5M7BFQ6"/>
<keyword evidence="3" id="KW-1185">Reference proteome</keyword>
<protein>
    <submittedName>
        <fullName evidence="2">Uncharacterized protein</fullName>
    </submittedName>
</protein>
<sequence>MFELLSKLAEILSSYWERFLDGRRISQDARVAEHLVHVVVALQDVCVRGDRLLALAEGLLGDGGTPEGSAEFAATLKEQVRAVDAVRSTLDESRPLLTTVDPQFYLTLAPLVDRKSGLLTRWGRQASLSAFSTTTLFFLPAGEVARLVEIGRAIGGDGSGAERAEYVAATADSIRETRSREVRDIRRAAEGRADELRGELSAARADLARAVEHCSALYEKTEAAVGNEAMARLRRRLRP</sequence>
<evidence type="ECO:0000313" key="2">
    <source>
        <dbReference type="EMBL" id="KAA5828426.1"/>
    </source>
</evidence>
<feature type="coiled-coil region" evidence="1">
    <location>
        <begin position="186"/>
        <end position="213"/>
    </location>
</feature>
<reference evidence="2 3" key="1">
    <citation type="submission" date="2019-09" db="EMBL/GenBank/DDBJ databases">
        <title>Draft genome sequence of the thermophilic Saccharopolyspora hirsuta VKM Ac-666T.</title>
        <authorList>
            <person name="Lobastova T.G."/>
            <person name="Fokina V."/>
            <person name="Bragin E.Y."/>
            <person name="Shtratnikova V.Y."/>
            <person name="Starodumova I.P."/>
            <person name="Tarlachkov S.V."/>
            <person name="Donova M.V."/>
        </authorList>
    </citation>
    <scope>NUCLEOTIDE SEQUENCE [LARGE SCALE GENOMIC DNA]</scope>
    <source>
        <strain evidence="2 3">VKM Ac-666</strain>
    </source>
</reference>
<dbReference type="RefSeq" id="WP_150069926.1">
    <property type="nucleotide sequence ID" value="NZ_VWPH01000015.1"/>
</dbReference>
<name>A0A5M7BFQ6_SACHI</name>
<dbReference type="EMBL" id="VWPH01000015">
    <property type="protein sequence ID" value="KAA5828426.1"/>
    <property type="molecule type" value="Genomic_DNA"/>
</dbReference>
<dbReference type="AlphaFoldDB" id="A0A5M7BFQ6"/>
<accession>A0A5M7BFQ6</accession>
<proteinExistence type="predicted"/>
<dbReference type="Proteomes" id="UP000323946">
    <property type="component" value="Unassembled WGS sequence"/>
</dbReference>
<comment type="caution">
    <text evidence="2">The sequence shown here is derived from an EMBL/GenBank/DDBJ whole genome shotgun (WGS) entry which is preliminary data.</text>
</comment>
<organism evidence="2 3">
    <name type="scientific">Saccharopolyspora hirsuta</name>
    <dbReference type="NCBI Taxonomy" id="1837"/>
    <lineage>
        <taxon>Bacteria</taxon>
        <taxon>Bacillati</taxon>
        <taxon>Actinomycetota</taxon>
        <taxon>Actinomycetes</taxon>
        <taxon>Pseudonocardiales</taxon>
        <taxon>Pseudonocardiaceae</taxon>
        <taxon>Saccharopolyspora</taxon>
    </lineage>
</organism>
<dbReference type="OrthoDB" id="3387091at2"/>